<dbReference type="AlphaFoldDB" id="A0A1L3ZYY5"/>
<reference evidence="3" key="1">
    <citation type="submission" date="2016-11" db="EMBL/GenBank/DDBJ databases">
        <title>Complete Genome Sequence of alachlor-degrading Sphingomonas sp. strain JJ-A5.</title>
        <authorList>
            <person name="Lee H."/>
            <person name="Ka J.-O."/>
        </authorList>
    </citation>
    <scope>NUCLEOTIDE SEQUENCE [LARGE SCALE GENOMIC DNA]</scope>
    <source>
        <strain evidence="3">JJ-A5</strain>
    </source>
</reference>
<accession>A0A1L3ZYY5</accession>
<dbReference type="OrthoDB" id="5146008at2"/>
<dbReference type="Pfam" id="PF14534">
    <property type="entry name" value="DUF4440"/>
    <property type="match status" value="1"/>
</dbReference>
<dbReference type="Gene3D" id="3.10.450.50">
    <property type="match status" value="1"/>
</dbReference>
<evidence type="ECO:0000259" key="1">
    <source>
        <dbReference type="Pfam" id="PF14534"/>
    </source>
</evidence>
<dbReference type="EMBL" id="CP018221">
    <property type="protein sequence ID" value="API60832.1"/>
    <property type="molecule type" value="Genomic_DNA"/>
</dbReference>
<dbReference type="STRING" id="1921510.BSL82_17370"/>
<proteinExistence type="predicted"/>
<sequence>MIDEAVRQEIGRLEGLRCEALMAGDVGTLGGLMADDLVHIHGTGDIEDKATYLLGVQDKYCFHRVERGALQMRAYGDVVVVNGPLRQTISLRGTNQRREVDAVVMQLWIRVEDGWRQNTCHNAFLAKP</sequence>
<evidence type="ECO:0000313" key="3">
    <source>
        <dbReference type="Proteomes" id="UP000182063"/>
    </source>
</evidence>
<dbReference type="SUPFAM" id="SSF54427">
    <property type="entry name" value="NTF2-like"/>
    <property type="match status" value="1"/>
</dbReference>
<dbReference type="RefSeq" id="WP_072598488.1">
    <property type="nucleotide sequence ID" value="NZ_CP018221.1"/>
</dbReference>
<feature type="domain" description="DUF4440" evidence="1">
    <location>
        <begin position="14"/>
        <end position="116"/>
    </location>
</feature>
<gene>
    <name evidence="2" type="ORF">BSL82_17370</name>
</gene>
<dbReference type="InterPro" id="IPR032710">
    <property type="entry name" value="NTF2-like_dom_sf"/>
</dbReference>
<protein>
    <recommendedName>
        <fullName evidence="1">DUF4440 domain-containing protein</fullName>
    </recommendedName>
</protein>
<dbReference type="Proteomes" id="UP000182063">
    <property type="component" value="Chromosome"/>
</dbReference>
<keyword evidence="3" id="KW-1185">Reference proteome</keyword>
<name>A0A1L3ZYY5_9SPHN</name>
<dbReference type="KEGG" id="sphj:BSL82_17370"/>
<dbReference type="InterPro" id="IPR027843">
    <property type="entry name" value="DUF4440"/>
</dbReference>
<evidence type="ECO:0000313" key="2">
    <source>
        <dbReference type="EMBL" id="API60832.1"/>
    </source>
</evidence>
<organism evidence="2 3">
    <name type="scientific">Tardibacter chloracetimidivorans</name>
    <dbReference type="NCBI Taxonomy" id="1921510"/>
    <lineage>
        <taxon>Bacteria</taxon>
        <taxon>Pseudomonadati</taxon>
        <taxon>Pseudomonadota</taxon>
        <taxon>Alphaproteobacteria</taxon>
        <taxon>Sphingomonadales</taxon>
        <taxon>Sphingomonadaceae</taxon>
        <taxon>Tardibacter</taxon>
    </lineage>
</organism>